<dbReference type="OrthoDB" id="1863113at2"/>
<feature type="transmembrane region" description="Helical" evidence="1">
    <location>
        <begin position="163"/>
        <end position="181"/>
    </location>
</feature>
<keyword evidence="1" id="KW-0472">Membrane</keyword>
<dbReference type="RefSeq" id="WP_073993655.1">
    <property type="nucleotide sequence ID" value="NZ_FQYT01000013.1"/>
</dbReference>
<dbReference type="Proteomes" id="UP000184342">
    <property type="component" value="Unassembled WGS sequence"/>
</dbReference>
<evidence type="ECO:0000256" key="2">
    <source>
        <dbReference type="SAM" id="SignalP"/>
    </source>
</evidence>
<keyword evidence="4" id="KW-1185">Reference proteome</keyword>
<protein>
    <recommendedName>
        <fullName evidence="5">LPXTG-motif cell wall anchor domain-containing protein</fullName>
    </recommendedName>
</protein>
<dbReference type="STRING" id="1122934.SAMN02745691_01413"/>
<gene>
    <name evidence="3" type="ORF">SAMN02745691_01413</name>
</gene>
<accession>A0A1M6GWP5</accession>
<evidence type="ECO:0000313" key="4">
    <source>
        <dbReference type="Proteomes" id="UP000184342"/>
    </source>
</evidence>
<keyword evidence="1" id="KW-0812">Transmembrane</keyword>
<organism evidence="3 4">
    <name type="scientific">Parasporobacterium paucivorans DSM 15970</name>
    <dbReference type="NCBI Taxonomy" id="1122934"/>
    <lineage>
        <taxon>Bacteria</taxon>
        <taxon>Bacillati</taxon>
        <taxon>Bacillota</taxon>
        <taxon>Clostridia</taxon>
        <taxon>Lachnospirales</taxon>
        <taxon>Lachnospiraceae</taxon>
        <taxon>Parasporobacterium</taxon>
    </lineage>
</organism>
<evidence type="ECO:0000313" key="3">
    <source>
        <dbReference type="EMBL" id="SHJ14320.1"/>
    </source>
</evidence>
<proteinExistence type="predicted"/>
<evidence type="ECO:0008006" key="5">
    <source>
        <dbReference type="Google" id="ProtNLM"/>
    </source>
</evidence>
<reference evidence="3 4" key="1">
    <citation type="submission" date="2016-11" db="EMBL/GenBank/DDBJ databases">
        <authorList>
            <person name="Jaros S."/>
            <person name="Januszkiewicz K."/>
            <person name="Wedrychowicz H."/>
        </authorList>
    </citation>
    <scope>NUCLEOTIDE SEQUENCE [LARGE SCALE GENOMIC DNA]</scope>
    <source>
        <strain evidence="3 4">DSM 15970</strain>
    </source>
</reference>
<name>A0A1M6GWP5_9FIRM</name>
<keyword evidence="1" id="KW-1133">Transmembrane helix</keyword>
<dbReference type="EMBL" id="FQYT01000013">
    <property type="protein sequence ID" value="SHJ14320.1"/>
    <property type="molecule type" value="Genomic_DNA"/>
</dbReference>
<feature type="chain" id="PRO_5012680534" description="LPXTG-motif cell wall anchor domain-containing protein" evidence="2">
    <location>
        <begin position="26"/>
        <end position="191"/>
    </location>
</feature>
<keyword evidence="2" id="KW-0732">Signal</keyword>
<dbReference type="AlphaFoldDB" id="A0A1M6GWP5"/>
<evidence type="ECO:0000256" key="1">
    <source>
        <dbReference type="SAM" id="Phobius"/>
    </source>
</evidence>
<feature type="signal peptide" evidence="2">
    <location>
        <begin position="1"/>
        <end position="25"/>
    </location>
</feature>
<sequence>MKKEKLFALLTATLLLIAMPVNVSAASGINDAEQSILTKLKAGISVNGTNIAIPAEYINMAETEMMKDGVDITATEASSINAQIDAAAAIVKAEGVSQLSQLSNSAKTQIVDKTSAAAAVVDYSVTYNTSSDILTIKNSSGAVVATLSNSDIIKATGASTNSTAILLSGIAVAAIAGIAVANKKKLFVKTA</sequence>